<feature type="transmembrane region" description="Helical" evidence="1">
    <location>
        <begin position="127"/>
        <end position="146"/>
    </location>
</feature>
<dbReference type="Proteomes" id="UP001333710">
    <property type="component" value="Chromosome"/>
</dbReference>
<dbReference type="KEGG" id="pmaw:MACH26_03330"/>
<keyword evidence="1" id="KW-0472">Membrane</keyword>
<feature type="transmembrane region" description="Helical" evidence="1">
    <location>
        <begin position="158"/>
        <end position="177"/>
    </location>
</feature>
<feature type="transmembrane region" description="Helical" evidence="1">
    <location>
        <begin position="349"/>
        <end position="370"/>
    </location>
</feature>
<proteinExistence type="predicted"/>
<keyword evidence="3" id="KW-1185">Reference proteome</keyword>
<evidence type="ECO:0000313" key="3">
    <source>
        <dbReference type="Proteomes" id="UP001333710"/>
    </source>
</evidence>
<feature type="transmembrane region" description="Helical" evidence="1">
    <location>
        <begin position="305"/>
        <end position="329"/>
    </location>
</feature>
<evidence type="ECO:0000256" key="1">
    <source>
        <dbReference type="SAM" id="Phobius"/>
    </source>
</evidence>
<keyword evidence="1" id="KW-0812">Transmembrane</keyword>
<dbReference type="InterPro" id="IPR010266">
    <property type="entry name" value="NnrS"/>
</dbReference>
<feature type="transmembrane region" description="Helical" evidence="1">
    <location>
        <begin position="104"/>
        <end position="121"/>
    </location>
</feature>
<dbReference type="Pfam" id="PF05940">
    <property type="entry name" value="NnrS"/>
    <property type="match status" value="1"/>
</dbReference>
<feature type="transmembrane region" description="Helical" evidence="1">
    <location>
        <begin position="189"/>
        <end position="210"/>
    </location>
</feature>
<keyword evidence="1" id="KW-1133">Transmembrane helix</keyword>
<evidence type="ECO:0008006" key="4">
    <source>
        <dbReference type="Google" id="ProtNLM"/>
    </source>
</evidence>
<protein>
    <recommendedName>
        <fullName evidence="4">NnrS family protein</fullName>
    </recommendedName>
</protein>
<gene>
    <name evidence="2" type="ORF">MACH26_03330</name>
</gene>
<reference evidence="2" key="1">
    <citation type="submission" date="2023-01" db="EMBL/GenBank/DDBJ databases">
        <title>Complete genome sequence of Planctobacterium marinum strain Dej080120_11.</title>
        <authorList>
            <person name="Ueki S."/>
            <person name="Maruyama F."/>
        </authorList>
    </citation>
    <scope>NUCLEOTIDE SEQUENCE</scope>
    <source>
        <strain evidence="2">Dej080120_11</strain>
    </source>
</reference>
<evidence type="ECO:0000313" key="2">
    <source>
        <dbReference type="EMBL" id="BDX04812.1"/>
    </source>
</evidence>
<dbReference type="AlphaFoldDB" id="A0AA48HLS2"/>
<feature type="transmembrane region" description="Helical" evidence="1">
    <location>
        <begin position="29"/>
        <end position="54"/>
    </location>
</feature>
<feature type="transmembrane region" description="Helical" evidence="1">
    <location>
        <begin position="74"/>
        <end position="97"/>
    </location>
</feature>
<dbReference type="RefSeq" id="WP_338290659.1">
    <property type="nucleotide sequence ID" value="NZ_AP027272.1"/>
</dbReference>
<feature type="transmembrane region" description="Helical" evidence="1">
    <location>
        <begin position="278"/>
        <end position="299"/>
    </location>
</feature>
<feature type="transmembrane region" description="Helical" evidence="1">
    <location>
        <begin position="382"/>
        <end position="401"/>
    </location>
</feature>
<name>A0AA48HLS2_9ALTE</name>
<accession>A0AA48HLS2</accession>
<dbReference type="EMBL" id="AP027272">
    <property type="protein sequence ID" value="BDX04812.1"/>
    <property type="molecule type" value="Genomic_DNA"/>
</dbReference>
<organism evidence="2 3">
    <name type="scientific">Planctobacterium marinum</name>
    <dbReference type="NCBI Taxonomy" id="1631968"/>
    <lineage>
        <taxon>Bacteria</taxon>
        <taxon>Pseudomonadati</taxon>
        <taxon>Pseudomonadota</taxon>
        <taxon>Gammaproteobacteria</taxon>
        <taxon>Alteromonadales</taxon>
        <taxon>Alteromonadaceae</taxon>
        <taxon>Planctobacterium</taxon>
    </lineage>
</organism>
<feature type="transmembrane region" description="Helical" evidence="1">
    <location>
        <begin position="231"/>
        <end position="249"/>
    </location>
</feature>
<sequence>MPPAKLIPKPIPNLKQVADAFFNLPLWHLAFRACFLLASISSVFAIVTWLGILNNWWRFSEPALTPTLWHLHEMLFGFAATVAIGFTLTAVQTWTGLASIKGRPLALFMLLWLIARLVFWFNHSALVIPAIVVQMLWWVAAIWVFARLLIQAQNRRNYLLIAVFTLMAVLNLSILLADISGNTALALHLGRSMVLMFTLLMAIIAGRVIPFFTERGIGSIVMLPTPKTDQALLWVSATSIALFITGHFMSLPVSPAVLFIASGGLHLYRLVRWYHSAIFTLPLLWSLHGAYLFLALGLLATGVSFIAPVISLSAALHLITIGAIGLMILSMMSRVSLGHTGRPLTPKPLMSMAFVLLATAALVRAILPGLGAPVLSWQLSSLLWLLALLIFLLCYCPVLLAPRKQY</sequence>